<dbReference type="AlphaFoldDB" id="A0A6N3E487"/>
<comment type="catalytic activity">
    <reaction evidence="3">
        <text>holo-[citrate lyase ACP] + acetate + ATP = acetyl-[citrate lyase ACP] + AMP + diphosphate</text>
        <dbReference type="Rhea" id="RHEA:23788"/>
        <dbReference type="Rhea" id="RHEA-COMP:10158"/>
        <dbReference type="Rhea" id="RHEA-COMP:13710"/>
        <dbReference type="ChEBI" id="CHEBI:30089"/>
        <dbReference type="ChEBI" id="CHEBI:30616"/>
        <dbReference type="ChEBI" id="CHEBI:33019"/>
        <dbReference type="ChEBI" id="CHEBI:82683"/>
        <dbReference type="ChEBI" id="CHEBI:137976"/>
        <dbReference type="ChEBI" id="CHEBI:456215"/>
        <dbReference type="EC" id="6.2.1.22"/>
    </reaction>
</comment>
<dbReference type="Gene3D" id="3.40.630.30">
    <property type="match status" value="1"/>
</dbReference>
<keyword evidence="5" id="KW-0456">Lyase</keyword>
<accession>A0A6N3E487</accession>
<dbReference type="Gene3D" id="3.40.50.620">
    <property type="entry name" value="HUPs"/>
    <property type="match status" value="1"/>
</dbReference>
<keyword evidence="2 3" id="KW-0067">ATP-binding</keyword>
<dbReference type="SUPFAM" id="SSF52374">
    <property type="entry name" value="Nucleotidylyl transferase"/>
    <property type="match status" value="1"/>
</dbReference>
<dbReference type="InterPro" id="IPR016181">
    <property type="entry name" value="Acyl_CoA_acyltransferase"/>
</dbReference>
<dbReference type="SUPFAM" id="SSF55729">
    <property type="entry name" value="Acyl-CoA N-acyltransferases (Nat)"/>
    <property type="match status" value="1"/>
</dbReference>
<dbReference type="Pfam" id="PF00583">
    <property type="entry name" value="Acetyltransf_1"/>
    <property type="match status" value="1"/>
</dbReference>
<dbReference type="PROSITE" id="PS51186">
    <property type="entry name" value="GNAT"/>
    <property type="match status" value="1"/>
</dbReference>
<dbReference type="NCBIfam" id="TIGR00124">
    <property type="entry name" value="cit_ly_ligase"/>
    <property type="match status" value="1"/>
</dbReference>
<dbReference type="InterPro" id="IPR000182">
    <property type="entry name" value="GNAT_dom"/>
</dbReference>
<dbReference type="Pfam" id="PF08218">
    <property type="entry name" value="Citrate_ly_lig"/>
    <property type="match status" value="1"/>
</dbReference>
<dbReference type="EC" id="6.2.1.22" evidence="3"/>
<dbReference type="InterPro" id="IPR014729">
    <property type="entry name" value="Rossmann-like_a/b/a_fold"/>
</dbReference>
<sequence length="354" mass="39880">MYAITTLSRISRQNKKHIAAVAQFLQQNNLDLDPQVTEFIVLRQQDNIVACGGLDGDIIKCVAVADSLRGQGVLLKLITELINLAVEHGHTALFVYTRTENERLFRDCGFTTLVSVPGRMVLMENSGSRLTHYLQTLAAQRRPGSRISAIVMNANPFTNGHLHLVRYAAANADWLHLFMVNEDASQFPFRDRLALVRAATKEIHNLTVHPGSRYIISRATFPSYFIKDKAQVAGCHAQIDITLFRQYIAPVLGITRRVVGEEPRCPVTACYNRELRYWLSTPTLPFAPIELVEIPRLSWLKEPISASRVRELIRQKRYAEVAPLVPDTTLAWLQSRLNLHPEQAPAILTETGKP</sequence>
<dbReference type="GO" id="GO:0005524">
    <property type="term" value="F:ATP binding"/>
    <property type="evidence" value="ECO:0007669"/>
    <property type="project" value="UniProtKB-UniRule"/>
</dbReference>
<dbReference type="PANTHER" id="PTHR40599:SF2">
    <property type="entry name" value="[CITRATE [PRO-3S]-LYASE] LIGASE"/>
    <property type="match status" value="1"/>
</dbReference>
<evidence type="ECO:0000256" key="2">
    <source>
        <dbReference type="ARBA" id="ARBA00022840"/>
    </source>
</evidence>
<evidence type="ECO:0000256" key="3">
    <source>
        <dbReference type="PIRNR" id="PIRNR005751"/>
    </source>
</evidence>
<dbReference type="GO" id="GO:0016829">
    <property type="term" value="F:lyase activity"/>
    <property type="evidence" value="ECO:0007669"/>
    <property type="project" value="UniProtKB-KW"/>
</dbReference>
<name>A0A6N3E487_9ENTR</name>
<dbReference type="RefSeq" id="WP_156566053.1">
    <property type="nucleotide sequence ID" value="NZ_CACRTZ010000014.1"/>
</dbReference>
<evidence type="ECO:0000256" key="1">
    <source>
        <dbReference type="ARBA" id="ARBA00022741"/>
    </source>
</evidence>
<dbReference type="PANTHER" id="PTHR40599">
    <property type="entry name" value="[CITRATE [PRO-3S]-LYASE] LIGASE"/>
    <property type="match status" value="1"/>
</dbReference>
<reference evidence="5" key="1">
    <citation type="submission" date="2019-11" db="EMBL/GenBank/DDBJ databases">
        <authorList>
            <person name="Feng L."/>
        </authorList>
    </citation>
    <scope>NUCLEOTIDE SEQUENCE</scope>
    <source>
        <strain evidence="5">EMassiliensisLFYP7</strain>
    </source>
</reference>
<keyword evidence="3 5" id="KW-0436">Ligase</keyword>
<organism evidence="5">
    <name type="scientific">Phytobacter massiliensis</name>
    <dbReference type="NCBI Taxonomy" id="1485952"/>
    <lineage>
        <taxon>Bacteria</taxon>
        <taxon>Pseudomonadati</taxon>
        <taxon>Pseudomonadota</taxon>
        <taxon>Gammaproteobacteria</taxon>
        <taxon>Enterobacterales</taxon>
        <taxon>Enterobacteriaceae</taxon>
        <taxon>Phytobacter</taxon>
    </lineage>
</organism>
<protein>
    <recommendedName>
        <fullName evidence="3">[Citrate [pro-3S]-lyase] ligase</fullName>
        <ecNumber evidence="3">6.2.1.22</ecNumber>
    </recommendedName>
</protein>
<dbReference type="EMBL" id="CACRTZ010000014">
    <property type="protein sequence ID" value="VYU33143.1"/>
    <property type="molecule type" value="Genomic_DNA"/>
</dbReference>
<gene>
    <name evidence="5" type="primary">citC_2</name>
    <name evidence="5" type="ORF">EMLFYP7_02018</name>
</gene>
<dbReference type="SMART" id="SM00764">
    <property type="entry name" value="Citrate_ly_lig"/>
    <property type="match status" value="1"/>
</dbReference>
<dbReference type="GO" id="GO:0008771">
    <property type="term" value="F:[citrate (pro-3S)-lyase] ligase activity"/>
    <property type="evidence" value="ECO:0007669"/>
    <property type="project" value="UniProtKB-EC"/>
</dbReference>
<dbReference type="GO" id="GO:0016747">
    <property type="term" value="F:acyltransferase activity, transferring groups other than amino-acyl groups"/>
    <property type="evidence" value="ECO:0007669"/>
    <property type="project" value="InterPro"/>
</dbReference>
<evidence type="ECO:0000259" key="4">
    <source>
        <dbReference type="PROSITE" id="PS51186"/>
    </source>
</evidence>
<proteinExistence type="predicted"/>
<dbReference type="PIRSF" id="PIRSF005751">
    <property type="entry name" value="Acet_citr_lig"/>
    <property type="match status" value="1"/>
</dbReference>
<feature type="domain" description="N-acetyltransferase" evidence="4">
    <location>
        <begin position="1"/>
        <end position="128"/>
    </location>
</feature>
<dbReference type="InterPro" id="IPR013166">
    <property type="entry name" value="Citrate_lyase_ligase_C"/>
</dbReference>
<comment type="function">
    <text evidence="3">Acetylation of prosthetic group (2-(5''-phosphoribosyl)-3'-dephosphocoenzyme-A) of the gamma subunit of citrate lyase.</text>
</comment>
<dbReference type="InterPro" id="IPR005216">
    <property type="entry name" value="Citrate_lyase_ligase"/>
</dbReference>
<evidence type="ECO:0000313" key="5">
    <source>
        <dbReference type="EMBL" id="VYU33143.1"/>
    </source>
</evidence>
<keyword evidence="1 3" id="KW-0547">Nucleotide-binding</keyword>